<keyword evidence="2" id="KW-0472">Membrane</keyword>
<feature type="compositionally biased region" description="Low complexity" evidence="1">
    <location>
        <begin position="67"/>
        <end position="82"/>
    </location>
</feature>
<feature type="region of interest" description="Disordered" evidence="1">
    <location>
        <begin position="51"/>
        <end position="87"/>
    </location>
</feature>
<protein>
    <submittedName>
        <fullName evidence="3">Uncharacterized protein</fullName>
    </submittedName>
</protein>
<evidence type="ECO:0000256" key="1">
    <source>
        <dbReference type="SAM" id="MobiDB-lite"/>
    </source>
</evidence>
<feature type="transmembrane region" description="Helical" evidence="2">
    <location>
        <begin position="333"/>
        <end position="355"/>
    </location>
</feature>
<feature type="transmembrane region" description="Helical" evidence="2">
    <location>
        <begin position="293"/>
        <end position="313"/>
    </location>
</feature>
<feature type="compositionally biased region" description="Basic and acidic residues" evidence="1">
    <location>
        <begin position="166"/>
        <end position="186"/>
    </location>
</feature>
<name>A0AAP0L266_9MAGN</name>
<dbReference type="PANTHER" id="PTHR35310:SF1">
    <property type="entry name" value="CELL WALL INTEGRITY_STRESS RESPONSE COMPONENT-LIKE PROTEIN"/>
    <property type="match status" value="1"/>
</dbReference>
<sequence length="438" mass="49044">MGATPQRRSTTTSLKKWVLLYFVFAPFASSLLVCSSALSERDGVASRRRLMSATEADKEEKPKKKSSTTNTLITTKNQTKLIKPIKPTNLTKKASTLVNKLSNTTNSSSSKKLNPTKLVNSSVFNELNSTSKISNSTKIGSLSTKKSSDLTKSSPPMHKISSITTKDPKNENPKKSESPSPKKESQKPQIKKIQQKHDSSSDDDDDDDDDDFVFDFRDFHNKIVPDLERISRTSKVYITKANKEMVAGFRPLVGKQYAPSIASLTSCIFILAPLLLVSLFFNKIKAFFSLQKLIIFIQAYLSIYFSILCLASLVTGLEPLKFFYATSRSSYVWLQVLQTLGYVMYLLLLLMYLVLVFSTDTGAGSRLVGLAQTFVGFAVGFHYYVKVFHRAVLQQPPKTNWKAYGVYATCFLVICVLARFDWTKKSYLEEGGEEGKKN</sequence>
<feature type="region of interest" description="Disordered" evidence="1">
    <location>
        <begin position="133"/>
        <end position="207"/>
    </location>
</feature>
<evidence type="ECO:0000256" key="2">
    <source>
        <dbReference type="SAM" id="Phobius"/>
    </source>
</evidence>
<evidence type="ECO:0000313" key="3">
    <source>
        <dbReference type="EMBL" id="KAK9163093.1"/>
    </source>
</evidence>
<feature type="compositionally biased region" description="Low complexity" evidence="1">
    <location>
        <begin position="141"/>
        <end position="154"/>
    </location>
</feature>
<organism evidence="3 4">
    <name type="scientific">Stephania yunnanensis</name>
    <dbReference type="NCBI Taxonomy" id="152371"/>
    <lineage>
        <taxon>Eukaryota</taxon>
        <taxon>Viridiplantae</taxon>
        <taxon>Streptophyta</taxon>
        <taxon>Embryophyta</taxon>
        <taxon>Tracheophyta</taxon>
        <taxon>Spermatophyta</taxon>
        <taxon>Magnoliopsida</taxon>
        <taxon>Ranunculales</taxon>
        <taxon>Menispermaceae</taxon>
        <taxon>Menispermoideae</taxon>
        <taxon>Cissampelideae</taxon>
        <taxon>Stephania</taxon>
    </lineage>
</organism>
<accession>A0AAP0L266</accession>
<keyword evidence="2" id="KW-0812">Transmembrane</keyword>
<reference evidence="3 4" key="1">
    <citation type="submission" date="2024-01" db="EMBL/GenBank/DDBJ databases">
        <title>Genome assemblies of Stephania.</title>
        <authorList>
            <person name="Yang L."/>
        </authorList>
    </citation>
    <scope>NUCLEOTIDE SEQUENCE [LARGE SCALE GENOMIC DNA]</scope>
    <source>
        <strain evidence="3">YNDBR</strain>
        <tissue evidence="3">Leaf</tissue>
    </source>
</reference>
<dbReference type="EMBL" id="JBBNAF010000002">
    <property type="protein sequence ID" value="KAK9163093.1"/>
    <property type="molecule type" value="Genomic_DNA"/>
</dbReference>
<proteinExistence type="predicted"/>
<keyword evidence="2" id="KW-1133">Transmembrane helix</keyword>
<feature type="transmembrane region" description="Helical" evidence="2">
    <location>
        <begin position="367"/>
        <end position="384"/>
    </location>
</feature>
<evidence type="ECO:0000313" key="4">
    <source>
        <dbReference type="Proteomes" id="UP001420932"/>
    </source>
</evidence>
<feature type="transmembrane region" description="Helical" evidence="2">
    <location>
        <begin position="261"/>
        <end position="281"/>
    </location>
</feature>
<feature type="transmembrane region" description="Helical" evidence="2">
    <location>
        <begin position="404"/>
        <end position="422"/>
    </location>
</feature>
<gene>
    <name evidence="3" type="ORF">Syun_003995</name>
</gene>
<dbReference type="Proteomes" id="UP001420932">
    <property type="component" value="Unassembled WGS sequence"/>
</dbReference>
<comment type="caution">
    <text evidence="3">The sequence shown here is derived from an EMBL/GenBank/DDBJ whole genome shotgun (WGS) entry which is preliminary data.</text>
</comment>
<keyword evidence="4" id="KW-1185">Reference proteome</keyword>
<dbReference type="AlphaFoldDB" id="A0AAP0L266"/>
<dbReference type="PANTHER" id="PTHR35310">
    <property type="entry name" value="CELL WALL INTEGRITY/STRESS RESPONSE COMPONENT-LIKE PROTEIN"/>
    <property type="match status" value="1"/>
</dbReference>